<name>A0A822ZZ94_NELNU</name>
<organism evidence="1 2">
    <name type="scientific">Nelumbo nucifera</name>
    <name type="common">Sacred lotus</name>
    <dbReference type="NCBI Taxonomy" id="4432"/>
    <lineage>
        <taxon>Eukaryota</taxon>
        <taxon>Viridiplantae</taxon>
        <taxon>Streptophyta</taxon>
        <taxon>Embryophyta</taxon>
        <taxon>Tracheophyta</taxon>
        <taxon>Spermatophyta</taxon>
        <taxon>Magnoliopsida</taxon>
        <taxon>Proteales</taxon>
        <taxon>Nelumbonaceae</taxon>
        <taxon>Nelumbo</taxon>
    </lineage>
</organism>
<reference evidence="1 2" key="1">
    <citation type="journal article" date="2020" name="Mol. Biol. Evol.">
        <title>Distinct Expression and Methylation Patterns for Genes with Different Fates following a Single Whole-Genome Duplication in Flowering Plants.</title>
        <authorList>
            <person name="Shi T."/>
            <person name="Rahmani R.S."/>
            <person name="Gugger P.F."/>
            <person name="Wang M."/>
            <person name="Li H."/>
            <person name="Zhang Y."/>
            <person name="Li Z."/>
            <person name="Wang Q."/>
            <person name="Van de Peer Y."/>
            <person name="Marchal K."/>
            <person name="Chen J."/>
        </authorList>
    </citation>
    <scope>NUCLEOTIDE SEQUENCE [LARGE SCALE GENOMIC DNA]</scope>
    <source>
        <tissue evidence="1">Leaf</tissue>
    </source>
</reference>
<sequence>MVTLLLLWTVHHVNKQVVCAPSLEEEE</sequence>
<evidence type="ECO:0000313" key="1">
    <source>
        <dbReference type="EMBL" id="DAD47278.1"/>
    </source>
</evidence>
<keyword evidence="2" id="KW-1185">Reference proteome</keyword>
<dbReference type="EMBL" id="DUZY01000008">
    <property type="protein sequence ID" value="DAD47278.1"/>
    <property type="molecule type" value="Genomic_DNA"/>
</dbReference>
<dbReference type="Proteomes" id="UP000607653">
    <property type="component" value="Unassembled WGS sequence"/>
</dbReference>
<evidence type="ECO:0000313" key="2">
    <source>
        <dbReference type="Proteomes" id="UP000607653"/>
    </source>
</evidence>
<comment type="caution">
    <text evidence="1">The sequence shown here is derived from an EMBL/GenBank/DDBJ whole genome shotgun (WGS) entry which is preliminary data.</text>
</comment>
<gene>
    <name evidence="1" type="ORF">HUJ06_017215</name>
</gene>
<protein>
    <submittedName>
        <fullName evidence="1">Uncharacterized protein</fullName>
    </submittedName>
</protein>
<dbReference type="AlphaFoldDB" id="A0A822ZZ94"/>
<proteinExistence type="predicted"/>
<accession>A0A822ZZ94</accession>